<name>A0A0R1XFI9_9LACO</name>
<dbReference type="GeneID" id="78509774"/>
<comment type="caution">
    <text evidence="1">The sequence shown here is derived from an EMBL/GenBank/DDBJ whole genome shotgun (WGS) entry which is preliminary data.</text>
</comment>
<dbReference type="PATRIC" id="fig|1122147.4.peg.579"/>
<protein>
    <submittedName>
        <fullName evidence="1">Uncharacterized protein</fullName>
    </submittedName>
</protein>
<dbReference type="eggNOG" id="ENOG5030AAR">
    <property type="taxonomic scope" value="Bacteria"/>
</dbReference>
<sequence>MELAGKKIAFDEDLSDAQIKDLHEHYNQLWDTLKKTFEFKDDKRQLQVLYEEADNEHTYESGYFVLQIRHFGDQYRFDEFNITINNRSVFNDNPDELVIQLAKYDDWDALTADAVKHAKAWVDEMNKEANKEKKEPKRELTD</sequence>
<dbReference type="EMBL" id="AZFW01000103">
    <property type="protein sequence ID" value="KRM25644.1"/>
    <property type="molecule type" value="Genomic_DNA"/>
</dbReference>
<evidence type="ECO:0000313" key="1">
    <source>
        <dbReference type="EMBL" id="KRM25644.1"/>
    </source>
</evidence>
<dbReference type="Proteomes" id="UP000050949">
    <property type="component" value="Unassembled WGS sequence"/>
</dbReference>
<evidence type="ECO:0000313" key="2">
    <source>
        <dbReference type="Proteomes" id="UP000050949"/>
    </source>
</evidence>
<reference evidence="1 2" key="1">
    <citation type="journal article" date="2015" name="Genome Announc.">
        <title>Expanding the biotechnology potential of lactobacilli through comparative genomics of 213 strains and associated genera.</title>
        <authorList>
            <person name="Sun Z."/>
            <person name="Harris H.M."/>
            <person name="McCann A."/>
            <person name="Guo C."/>
            <person name="Argimon S."/>
            <person name="Zhang W."/>
            <person name="Yang X."/>
            <person name="Jeffery I.B."/>
            <person name="Cooney J.C."/>
            <person name="Kagawa T.F."/>
            <person name="Liu W."/>
            <person name="Song Y."/>
            <person name="Salvetti E."/>
            <person name="Wrobel A."/>
            <person name="Rasinkangas P."/>
            <person name="Parkhill J."/>
            <person name="Rea M.C."/>
            <person name="O'Sullivan O."/>
            <person name="Ritari J."/>
            <person name="Douillard F.P."/>
            <person name="Paul Ross R."/>
            <person name="Yang R."/>
            <person name="Briner A.E."/>
            <person name="Felis G.E."/>
            <person name="de Vos W.M."/>
            <person name="Barrangou R."/>
            <person name="Klaenhammer T.R."/>
            <person name="Caufield P.W."/>
            <person name="Cui Y."/>
            <person name="Zhang H."/>
            <person name="O'Toole P.W."/>
        </authorList>
    </citation>
    <scope>NUCLEOTIDE SEQUENCE [LARGE SCALE GENOMIC DNA]</scope>
    <source>
        <strain evidence="1 2">DSM 16991</strain>
    </source>
</reference>
<dbReference type="AlphaFoldDB" id="A0A0R1XFI9"/>
<dbReference type="RefSeq" id="WP_051225496.1">
    <property type="nucleotide sequence ID" value="NZ_AZFW01000103.1"/>
</dbReference>
<gene>
    <name evidence="1" type="ORF">FC91_GL000559</name>
</gene>
<dbReference type="OrthoDB" id="2295016at2"/>
<accession>A0A0R1XFI9</accession>
<proteinExistence type="predicted"/>
<organism evidence="1 2">
    <name type="scientific">Schleiferilactobacillus harbinensis DSM 16991</name>
    <dbReference type="NCBI Taxonomy" id="1122147"/>
    <lineage>
        <taxon>Bacteria</taxon>
        <taxon>Bacillati</taxon>
        <taxon>Bacillota</taxon>
        <taxon>Bacilli</taxon>
        <taxon>Lactobacillales</taxon>
        <taxon>Lactobacillaceae</taxon>
        <taxon>Schleiferilactobacillus</taxon>
    </lineage>
</organism>